<dbReference type="AlphaFoldDB" id="A0AAD7IGM4"/>
<name>A0AAD7IGM4_9AGAR</name>
<evidence type="ECO:0000313" key="3">
    <source>
        <dbReference type="EMBL" id="KAJ7741821.1"/>
    </source>
</evidence>
<feature type="transmembrane region" description="Helical" evidence="1">
    <location>
        <begin position="163"/>
        <end position="187"/>
    </location>
</feature>
<feature type="transmembrane region" description="Helical" evidence="1">
    <location>
        <begin position="126"/>
        <end position="143"/>
    </location>
</feature>
<keyword evidence="1" id="KW-0812">Transmembrane</keyword>
<dbReference type="InterPro" id="IPR045340">
    <property type="entry name" value="DUF6533"/>
</dbReference>
<comment type="caution">
    <text evidence="3">The sequence shown here is derived from an EMBL/GenBank/DDBJ whole genome shotgun (WGS) entry which is preliminary data.</text>
</comment>
<feature type="transmembrane region" description="Helical" evidence="1">
    <location>
        <begin position="66"/>
        <end position="86"/>
    </location>
</feature>
<dbReference type="EMBL" id="JARKIB010000097">
    <property type="protein sequence ID" value="KAJ7741821.1"/>
    <property type="molecule type" value="Genomic_DNA"/>
</dbReference>
<feature type="domain" description="DUF6533" evidence="2">
    <location>
        <begin position="35"/>
        <end position="76"/>
    </location>
</feature>
<feature type="transmembrane region" description="Helical" evidence="1">
    <location>
        <begin position="199"/>
        <end position="224"/>
    </location>
</feature>
<keyword evidence="4" id="KW-1185">Reference proteome</keyword>
<keyword evidence="1" id="KW-1133">Transmembrane helix</keyword>
<dbReference type="Proteomes" id="UP001215598">
    <property type="component" value="Unassembled WGS sequence"/>
</dbReference>
<evidence type="ECO:0000259" key="2">
    <source>
        <dbReference type="Pfam" id="PF20151"/>
    </source>
</evidence>
<dbReference type="Pfam" id="PF20151">
    <property type="entry name" value="DUF6533"/>
    <property type="match status" value="1"/>
</dbReference>
<gene>
    <name evidence="3" type="ORF">B0H16DRAFT_1028056</name>
</gene>
<reference evidence="3" key="1">
    <citation type="submission" date="2023-03" db="EMBL/GenBank/DDBJ databases">
        <title>Massive genome expansion in bonnet fungi (Mycena s.s.) driven by repeated elements and novel gene families across ecological guilds.</title>
        <authorList>
            <consortium name="Lawrence Berkeley National Laboratory"/>
            <person name="Harder C.B."/>
            <person name="Miyauchi S."/>
            <person name="Viragh M."/>
            <person name="Kuo A."/>
            <person name="Thoen E."/>
            <person name="Andreopoulos B."/>
            <person name="Lu D."/>
            <person name="Skrede I."/>
            <person name="Drula E."/>
            <person name="Henrissat B."/>
            <person name="Morin E."/>
            <person name="Kohler A."/>
            <person name="Barry K."/>
            <person name="LaButti K."/>
            <person name="Morin E."/>
            <person name="Salamov A."/>
            <person name="Lipzen A."/>
            <person name="Mereny Z."/>
            <person name="Hegedus B."/>
            <person name="Baldrian P."/>
            <person name="Stursova M."/>
            <person name="Weitz H."/>
            <person name="Taylor A."/>
            <person name="Grigoriev I.V."/>
            <person name="Nagy L.G."/>
            <person name="Martin F."/>
            <person name="Kauserud H."/>
        </authorList>
    </citation>
    <scope>NUCLEOTIDE SEQUENCE</scope>
    <source>
        <strain evidence="3">CBHHK182m</strain>
    </source>
</reference>
<protein>
    <recommendedName>
        <fullName evidence="2">DUF6533 domain-containing protein</fullName>
    </recommendedName>
</protein>
<organism evidence="3 4">
    <name type="scientific">Mycena metata</name>
    <dbReference type="NCBI Taxonomy" id="1033252"/>
    <lineage>
        <taxon>Eukaryota</taxon>
        <taxon>Fungi</taxon>
        <taxon>Dikarya</taxon>
        <taxon>Basidiomycota</taxon>
        <taxon>Agaricomycotina</taxon>
        <taxon>Agaricomycetes</taxon>
        <taxon>Agaricomycetidae</taxon>
        <taxon>Agaricales</taxon>
        <taxon>Marasmiineae</taxon>
        <taxon>Mycenaceae</taxon>
        <taxon>Mycena</taxon>
    </lineage>
</organism>
<proteinExistence type="predicted"/>
<accession>A0AAD7IGM4</accession>
<keyword evidence="1" id="KW-0472">Membrane</keyword>
<evidence type="ECO:0000313" key="4">
    <source>
        <dbReference type="Proteomes" id="UP001215598"/>
    </source>
</evidence>
<evidence type="ECO:0000256" key="1">
    <source>
        <dbReference type="SAM" id="Phobius"/>
    </source>
</evidence>
<sequence length="350" mass="38547">MASITSLSRRSLLLTMTSNTINAAATHFLQFRLQYSSIALVYYDFALTFPKEVMYIWREKFRLSTALYIGCRYALIANVLYLLAIAKTLGSGVRLRVQDCRCPQHLGACCVTFTMRTYVVWAENKWILGYMGFIGLACVALDITHVPGMRCVGSSTIPMSPELLSILMVVFETSAAFLTLTRCVVAFRAGGLKTQRHGLIFILFEQGMLYFFSVSIFTTAAVVLNYCAPPGFFQRLPNAFTLPLSCTLTARFILSLREWDREQFGNKARATNLSVDADGTQLGVGFGAASRISAMMAVDYFGGDPVAPATEQATDLELRVVEGRRSGVEDRIAMEGGPSHVIAFGLAEMA</sequence>